<name>A0A5B7FWP8_PORTR</name>
<reference evidence="1 2" key="1">
    <citation type="submission" date="2019-05" db="EMBL/GenBank/DDBJ databases">
        <title>Another draft genome of Portunus trituberculatus and its Hox gene families provides insights of decapod evolution.</title>
        <authorList>
            <person name="Jeong J.-H."/>
            <person name="Song I."/>
            <person name="Kim S."/>
            <person name="Choi T."/>
            <person name="Kim D."/>
            <person name="Ryu S."/>
            <person name="Kim W."/>
        </authorList>
    </citation>
    <scope>NUCLEOTIDE SEQUENCE [LARGE SCALE GENOMIC DNA]</scope>
    <source>
        <tissue evidence="1">Muscle</tissue>
    </source>
</reference>
<comment type="caution">
    <text evidence="1">The sequence shown here is derived from an EMBL/GenBank/DDBJ whole genome shotgun (WGS) entry which is preliminary data.</text>
</comment>
<organism evidence="1 2">
    <name type="scientific">Portunus trituberculatus</name>
    <name type="common">Swimming crab</name>
    <name type="synonym">Neptunus trituberculatus</name>
    <dbReference type="NCBI Taxonomy" id="210409"/>
    <lineage>
        <taxon>Eukaryota</taxon>
        <taxon>Metazoa</taxon>
        <taxon>Ecdysozoa</taxon>
        <taxon>Arthropoda</taxon>
        <taxon>Crustacea</taxon>
        <taxon>Multicrustacea</taxon>
        <taxon>Malacostraca</taxon>
        <taxon>Eumalacostraca</taxon>
        <taxon>Eucarida</taxon>
        <taxon>Decapoda</taxon>
        <taxon>Pleocyemata</taxon>
        <taxon>Brachyura</taxon>
        <taxon>Eubrachyura</taxon>
        <taxon>Portunoidea</taxon>
        <taxon>Portunidae</taxon>
        <taxon>Portuninae</taxon>
        <taxon>Portunus</taxon>
    </lineage>
</organism>
<protein>
    <submittedName>
        <fullName evidence="1">Uncharacterized protein</fullName>
    </submittedName>
</protein>
<sequence>MTWVRRQAEGRDVADNVDQWGVRYDNMGHKNLSQTGTHPVPQQQAWALRWFARGFLVYDVTYTRDCHPYHRIGKCLPTTTGTVHITSLPIPFHCTQVYPDGAMIRA</sequence>
<gene>
    <name evidence="1" type="ORF">E2C01_044859</name>
</gene>
<evidence type="ECO:0000313" key="2">
    <source>
        <dbReference type="Proteomes" id="UP000324222"/>
    </source>
</evidence>
<evidence type="ECO:0000313" key="1">
    <source>
        <dbReference type="EMBL" id="MPC51022.1"/>
    </source>
</evidence>
<proteinExistence type="predicted"/>
<dbReference type="Proteomes" id="UP000324222">
    <property type="component" value="Unassembled WGS sequence"/>
</dbReference>
<accession>A0A5B7FWP8</accession>
<dbReference type="AlphaFoldDB" id="A0A5B7FWP8"/>
<dbReference type="EMBL" id="VSRR010009896">
    <property type="protein sequence ID" value="MPC51022.1"/>
    <property type="molecule type" value="Genomic_DNA"/>
</dbReference>
<keyword evidence="2" id="KW-1185">Reference proteome</keyword>